<dbReference type="GO" id="GO:0003677">
    <property type="term" value="F:DNA binding"/>
    <property type="evidence" value="ECO:0007669"/>
    <property type="project" value="InterPro"/>
</dbReference>
<keyword evidence="1" id="KW-0233">DNA recombination</keyword>
<comment type="caution">
    <text evidence="2">The sequence shown here is derived from an EMBL/GenBank/DDBJ whole genome shotgun (WGS) entry which is preliminary data.</text>
</comment>
<evidence type="ECO:0000313" key="3">
    <source>
        <dbReference type="Proteomes" id="UP000279553"/>
    </source>
</evidence>
<name>A0A3M4KNA9_PSEA0</name>
<evidence type="ECO:0000313" key="2">
    <source>
        <dbReference type="EMBL" id="RMQ30720.1"/>
    </source>
</evidence>
<dbReference type="EMBL" id="RBRD01000292">
    <property type="protein sequence ID" value="RMQ30720.1"/>
    <property type="molecule type" value="Genomic_DNA"/>
</dbReference>
<evidence type="ECO:0000256" key="1">
    <source>
        <dbReference type="ARBA" id="ARBA00023172"/>
    </source>
</evidence>
<accession>A0A3M4KNA9</accession>
<reference evidence="2 3" key="1">
    <citation type="submission" date="2018-08" db="EMBL/GenBank/DDBJ databases">
        <title>Recombination of ecologically and evolutionarily significant loci maintains genetic cohesion in the Pseudomonas syringae species complex.</title>
        <authorList>
            <person name="Dillon M."/>
            <person name="Thakur S."/>
            <person name="Almeida R.N.D."/>
            <person name="Weir B.S."/>
            <person name="Guttman D.S."/>
        </authorList>
    </citation>
    <scope>NUCLEOTIDE SEQUENCE [LARGE SCALE GENOMIC DNA]</scope>
    <source>
        <strain evidence="2 3">ICMP 535</strain>
    </source>
</reference>
<sequence>MMPTLDGLLSQLKPAREGLLRLLSDGDLIGTDKVPIGLNPMALFQGLMSLPVSKLSLLMHQVWDFNEEPGIRARDIQGAKSRIDFGNYPNLNQTILFELKIAILCVLQIPGAMRISDIPINYKPHTVLDIFKSTIPFIDNMCARKRARHGNEYFELSYYSLADFGEADYQLEAAQFERAFRRITNQGFTFLRSVFLLENLFAKSLPFVDLESLTWQRNSITNKKVRQKEKFFTNRIFEKSARHGSYAVVDFLKALHEPVEDQYALERAEANGYQAAASAMLTQRSYDIYVAIRLTSRGYKTSEVEPHLYKPDPAYQSPQKPGVLKDKEAICKLTKTQLNEEFYQYITHINNSAVYIIGQYTGMRPSELCGIMADGCLTIDNFGHHLILSTVIKNRGVYGKLFDDKWAAIPIVLDAVRTLVILNRFKRNPYLISNMNTVAPGAESSANSLSSKGQTHLLRSFLAEILTPEELKPLDVSTYTLRHTLANQMNRAAVGLPFISYQLKHFGNLVGSIGQHRASATTIDYGGIAETLTSGGGADGDRARKAANLEFVVNTYDPDGNYVGDNAQAHRQRLKAYFQGYLEQGYRKEEIFDRMVELDFAIINVGQGYCYGQASEASDSSLPCIGSLRCNPNRCKNAVVTKANAPKWREIVIQNTIALKKLGATPDGTQSEAAADHQFAKSVAQMQLAISEAQAVLKGLGEEVMA</sequence>
<dbReference type="GO" id="GO:0006310">
    <property type="term" value="P:DNA recombination"/>
    <property type="evidence" value="ECO:0007669"/>
    <property type="project" value="UniProtKB-KW"/>
</dbReference>
<dbReference type="InterPro" id="IPR013762">
    <property type="entry name" value="Integrase-like_cat_sf"/>
</dbReference>
<proteinExistence type="predicted"/>
<dbReference type="Gene3D" id="1.10.443.10">
    <property type="entry name" value="Intergrase catalytic core"/>
    <property type="match status" value="1"/>
</dbReference>
<dbReference type="InterPro" id="IPR011010">
    <property type="entry name" value="DNA_brk_join_enz"/>
</dbReference>
<dbReference type="RefSeq" id="WP_223886642.1">
    <property type="nucleotide sequence ID" value="NZ_RBRD01000292.1"/>
</dbReference>
<dbReference type="SUPFAM" id="SSF56349">
    <property type="entry name" value="DNA breaking-rejoining enzymes"/>
    <property type="match status" value="1"/>
</dbReference>
<protein>
    <submittedName>
        <fullName evidence="2">Uncharacterized protein</fullName>
    </submittedName>
</protein>
<dbReference type="GO" id="GO:0015074">
    <property type="term" value="P:DNA integration"/>
    <property type="evidence" value="ECO:0007669"/>
    <property type="project" value="InterPro"/>
</dbReference>
<organism evidence="2 3">
    <name type="scientific">Pseudomonas amygdali pv. mori</name>
    <dbReference type="NCBI Taxonomy" id="34065"/>
    <lineage>
        <taxon>Bacteria</taxon>
        <taxon>Pseudomonadati</taxon>
        <taxon>Pseudomonadota</taxon>
        <taxon>Gammaproteobacteria</taxon>
        <taxon>Pseudomonadales</taxon>
        <taxon>Pseudomonadaceae</taxon>
        <taxon>Pseudomonas</taxon>
        <taxon>Pseudomonas amygdali</taxon>
    </lineage>
</organism>
<dbReference type="AlphaFoldDB" id="A0A3M4KNA9"/>
<dbReference type="Proteomes" id="UP000279553">
    <property type="component" value="Unassembled WGS sequence"/>
</dbReference>
<gene>
    <name evidence="2" type="ORF">ALQ05_01236</name>
</gene>